<dbReference type="AlphaFoldDB" id="A0A6B1D6B3"/>
<gene>
    <name evidence="1" type="ORF">F4X14_07125</name>
</gene>
<protein>
    <submittedName>
        <fullName evidence="1">Uncharacterized protein</fullName>
    </submittedName>
</protein>
<accession>A0A6B1D6B3</accession>
<proteinExistence type="predicted"/>
<comment type="caution">
    <text evidence="1">The sequence shown here is derived from an EMBL/GenBank/DDBJ whole genome shotgun (WGS) entry which is preliminary data.</text>
</comment>
<reference evidence="1" key="1">
    <citation type="submission" date="2019-09" db="EMBL/GenBank/DDBJ databases">
        <title>Characterisation of the sponge microbiome using genome-centric metagenomics.</title>
        <authorList>
            <person name="Engelberts J.P."/>
            <person name="Robbins S.J."/>
            <person name="De Goeij J.M."/>
            <person name="Aranda M."/>
            <person name="Bell S.C."/>
            <person name="Webster N.S."/>
        </authorList>
    </citation>
    <scope>NUCLEOTIDE SEQUENCE</scope>
    <source>
        <strain evidence="1">SB0661_bin_32</strain>
    </source>
</reference>
<evidence type="ECO:0000313" key="1">
    <source>
        <dbReference type="EMBL" id="MYC94727.1"/>
    </source>
</evidence>
<organism evidence="1">
    <name type="scientific">Caldilineaceae bacterium SB0661_bin_32</name>
    <dbReference type="NCBI Taxonomy" id="2605255"/>
    <lineage>
        <taxon>Bacteria</taxon>
        <taxon>Bacillati</taxon>
        <taxon>Chloroflexota</taxon>
        <taxon>Caldilineae</taxon>
        <taxon>Caldilineales</taxon>
        <taxon>Caldilineaceae</taxon>
    </lineage>
</organism>
<name>A0A6B1D6B3_9CHLR</name>
<sequence length="134" mass="15168">MADSARGALIPKAVYRFSRTSKIRYFRAERTKSGIEFLYPISVSGSRIVDTSREGRDYVIIYLLTKWGRLAAGGYWLNPRKIFEKAYVTDATPEDLVLVAEKIEDLPDAHLLLDDVLNRADVAVDMEVWGNALD</sequence>
<dbReference type="EMBL" id="VXMH01000032">
    <property type="protein sequence ID" value="MYC94727.1"/>
    <property type="molecule type" value="Genomic_DNA"/>
</dbReference>